<feature type="transmembrane region" description="Helical" evidence="1">
    <location>
        <begin position="389"/>
        <end position="411"/>
    </location>
</feature>
<dbReference type="EMBL" id="JBHUPB010000012">
    <property type="protein sequence ID" value="MFD2969165.1"/>
    <property type="molecule type" value="Genomic_DNA"/>
</dbReference>
<dbReference type="InterPro" id="IPR019734">
    <property type="entry name" value="TPR_rpt"/>
</dbReference>
<evidence type="ECO:0008006" key="5">
    <source>
        <dbReference type="Google" id="ProtNLM"/>
    </source>
</evidence>
<evidence type="ECO:0000313" key="3">
    <source>
        <dbReference type="EMBL" id="MFD2969165.1"/>
    </source>
</evidence>
<dbReference type="SMART" id="SM00028">
    <property type="entry name" value="TPR"/>
    <property type="match status" value="5"/>
</dbReference>
<proteinExistence type="predicted"/>
<organism evidence="3 4">
    <name type="scientific">Sphingobacterium bambusae</name>
    <dbReference type="NCBI Taxonomy" id="662858"/>
    <lineage>
        <taxon>Bacteria</taxon>
        <taxon>Pseudomonadati</taxon>
        <taxon>Bacteroidota</taxon>
        <taxon>Sphingobacteriia</taxon>
        <taxon>Sphingobacteriales</taxon>
        <taxon>Sphingobacteriaceae</taxon>
        <taxon>Sphingobacterium</taxon>
    </lineage>
</organism>
<gene>
    <name evidence="3" type="ORF">ACFS7Y_17355</name>
</gene>
<keyword evidence="4" id="KW-1185">Reference proteome</keyword>
<dbReference type="Proteomes" id="UP001597525">
    <property type="component" value="Unassembled WGS sequence"/>
</dbReference>
<dbReference type="SUPFAM" id="SSF48452">
    <property type="entry name" value="TPR-like"/>
    <property type="match status" value="2"/>
</dbReference>
<sequence>MRKSKIRTLCLGHILICLSLLLCFSASAVATVLESQDFRASFIEDYNRYYHHFKDSQQLNPEAVTVKDDVDQVAYAITLAQFYVDKFDGENEKSEQLYAEALKKARSLGDQDLLAFVLAQRGYYYYRIRRISMAMPSMLEAVFLVDRNRKIAPPFSAEVYKQIGYFLGTIGDYEQADIFLCRSLSAIDSGSRSERAALLDNRGLYALRLKDTTRAEKYFGEAMQLAQAENDIIRQAKIYGNMALLEWGRDNRQLAIAHFERDLQLSKGKGAELNRLYAVNLLARLLLDEGHLKEAKSYIAQVRSFAETHENLIVHRNTMHQLLLDIAVMEKDEETEVVQRRRLYAMQDSLNLFDGENVTKQTRWLADQKKITERLLDADKKYALEKQKLSYLLTVGGLLLLSAAIVGLILYRNRQQERLQQRALLLHFEEEAKVLDDKLSDAEEAIAVYHRSAEQKDHLIKELQDAAVNTISASAAQNDVPLSKLLTSHLLTEENWMQFKRSFVQEYPDFYRELKNNFPELSESNLRIVLLWKLDLSTTEISNVLGITNDAIKKAKQRLRKKIGEERYEIFRTLLAKPLS</sequence>
<keyword evidence="1" id="KW-0812">Transmembrane</keyword>
<dbReference type="InterPro" id="IPR011990">
    <property type="entry name" value="TPR-like_helical_dom_sf"/>
</dbReference>
<dbReference type="Gene3D" id="1.25.40.10">
    <property type="entry name" value="Tetratricopeptide repeat domain"/>
    <property type="match status" value="2"/>
</dbReference>
<protein>
    <recommendedName>
        <fullName evidence="5">MalT-like TPR region domain-containing protein</fullName>
    </recommendedName>
</protein>
<accession>A0ABW6BHZ1</accession>
<evidence type="ECO:0000256" key="2">
    <source>
        <dbReference type="SAM" id="SignalP"/>
    </source>
</evidence>
<evidence type="ECO:0000313" key="4">
    <source>
        <dbReference type="Proteomes" id="UP001597525"/>
    </source>
</evidence>
<name>A0ABW6BHZ1_9SPHI</name>
<comment type="caution">
    <text evidence="3">The sequence shown here is derived from an EMBL/GenBank/DDBJ whole genome shotgun (WGS) entry which is preliminary data.</text>
</comment>
<keyword evidence="2" id="KW-0732">Signal</keyword>
<evidence type="ECO:0000256" key="1">
    <source>
        <dbReference type="SAM" id="Phobius"/>
    </source>
</evidence>
<keyword evidence="1" id="KW-1133">Transmembrane helix</keyword>
<feature type="chain" id="PRO_5046441124" description="MalT-like TPR region domain-containing protein" evidence="2">
    <location>
        <begin position="31"/>
        <end position="580"/>
    </location>
</feature>
<dbReference type="RefSeq" id="WP_320186378.1">
    <property type="nucleotide sequence ID" value="NZ_CP138332.1"/>
</dbReference>
<feature type="signal peptide" evidence="2">
    <location>
        <begin position="1"/>
        <end position="30"/>
    </location>
</feature>
<keyword evidence="1" id="KW-0472">Membrane</keyword>
<reference evidence="4" key="1">
    <citation type="journal article" date="2019" name="Int. J. Syst. Evol. Microbiol.">
        <title>The Global Catalogue of Microorganisms (GCM) 10K type strain sequencing project: providing services to taxonomists for standard genome sequencing and annotation.</title>
        <authorList>
            <consortium name="The Broad Institute Genomics Platform"/>
            <consortium name="The Broad Institute Genome Sequencing Center for Infectious Disease"/>
            <person name="Wu L."/>
            <person name="Ma J."/>
        </authorList>
    </citation>
    <scope>NUCLEOTIDE SEQUENCE [LARGE SCALE GENOMIC DNA]</scope>
    <source>
        <strain evidence="4">KCTC 22814</strain>
    </source>
</reference>